<keyword evidence="2" id="KW-0560">Oxidoreductase</keyword>
<keyword evidence="4" id="KW-0472">Membrane</keyword>
<dbReference type="PRINTS" id="PR00081">
    <property type="entry name" value="GDHRDH"/>
</dbReference>
<dbReference type="SUPFAM" id="SSF51735">
    <property type="entry name" value="NAD(P)-binding Rossmann-fold domains"/>
    <property type="match status" value="1"/>
</dbReference>
<dbReference type="GO" id="GO:0016491">
    <property type="term" value="F:oxidoreductase activity"/>
    <property type="evidence" value="ECO:0007669"/>
    <property type="project" value="UniProtKB-KW"/>
</dbReference>
<keyword evidence="4" id="KW-1133">Transmembrane helix</keyword>
<dbReference type="Gene3D" id="3.40.50.720">
    <property type="entry name" value="NAD(P)-binding Rossmann-like Domain"/>
    <property type="match status" value="1"/>
</dbReference>
<dbReference type="InterPro" id="IPR002347">
    <property type="entry name" value="SDR_fam"/>
</dbReference>
<organism evidence="5 6">
    <name type="scientific">Helcococcus ovis</name>
    <dbReference type="NCBI Taxonomy" id="72026"/>
    <lineage>
        <taxon>Bacteria</taxon>
        <taxon>Bacillati</taxon>
        <taxon>Bacillota</taxon>
        <taxon>Tissierellia</taxon>
        <taxon>Tissierellales</taxon>
        <taxon>Peptoniphilaceae</taxon>
        <taxon>Helcococcus</taxon>
    </lineage>
</organism>
<dbReference type="EMBL" id="SCFR01000024">
    <property type="protein sequence ID" value="TFF65125.1"/>
    <property type="molecule type" value="Genomic_DNA"/>
</dbReference>
<dbReference type="PANTHER" id="PTHR44169">
    <property type="entry name" value="NADPH-DEPENDENT 1-ACYLDIHYDROXYACETONE PHOSPHATE REDUCTASE"/>
    <property type="match status" value="1"/>
</dbReference>
<dbReference type="InterPro" id="IPR036291">
    <property type="entry name" value="NAD(P)-bd_dom_sf"/>
</dbReference>
<proteinExistence type="inferred from homology"/>
<feature type="transmembrane region" description="Helical" evidence="4">
    <location>
        <begin position="244"/>
        <end position="260"/>
    </location>
</feature>
<dbReference type="AlphaFoldDB" id="A0A4V3IY65"/>
<evidence type="ECO:0000313" key="5">
    <source>
        <dbReference type="EMBL" id="TFF65125.1"/>
    </source>
</evidence>
<dbReference type="PANTHER" id="PTHR44169:SF6">
    <property type="entry name" value="NADPH-DEPENDENT 1-ACYLDIHYDROXYACETONE PHOSPHATE REDUCTASE"/>
    <property type="match status" value="1"/>
</dbReference>
<accession>A0A4V3IY65</accession>
<evidence type="ECO:0000313" key="6">
    <source>
        <dbReference type="Proteomes" id="UP000297454"/>
    </source>
</evidence>
<protein>
    <submittedName>
        <fullName evidence="5">SDR family NAD(P)-dependent oxidoreductase</fullName>
    </submittedName>
</protein>
<comment type="similarity">
    <text evidence="1 3">Belongs to the short-chain dehydrogenases/reductases (SDR) family.</text>
</comment>
<evidence type="ECO:0000256" key="4">
    <source>
        <dbReference type="SAM" id="Phobius"/>
    </source>
</evidence>
<dbReference type="Pfam" id="PF00106">
    <property type="entry name" value="adh_short"/>
    <property type="match status" value="1"/>
</dbReference>
<dbReference type="Proteomes" id="UP000297454">
    <property type="component" value="Unassembled WGS sequence"/>
</dbReference>
<feature type="transmembrane region" description="Helical" evidence="4">
    <location>
        <begin position="130"/>
        <end position="148"/>
    </location>
</feature>
<dbReference type="OrthoDB" id="9775296at2"/>
<evidence type="ECO:0000256" key="3">
    <source>
        <dbReference type="RuleBase" id="RU000363"/>
    </source>
</evidence>
<sequence length="270" mass="29721">MNEKRGIVIVSKVVVITGASKGIGFEAAKVFKKNNYKVYDLSRTGKDSDISSHIYCDVTDYNTVESAINEVINREGRIDTVISNAGFGISGSVEGHSYKNIRSQIDVNFVGCSFLANATLKHIRNTKGRIIFMSSVAAVIPIPFQAIYSATKAAILSLAQCLDNELEGSGARAIALLPGDLSTSFTKNRIKNEFEPDFYHLRVENSVGKMEKDEINGMKPIVIANKLYKLATQKNPKVKSSVGILYKFALVLGMILPVRLKQFIIKKMYA</sequence>
<name>A0A4V3IY65_9FIRM</name>
<keyword evidence="4" id="KW-0812">Transmembrane</keyword>
<evidence type="ECO:0000256" key="2">
    <source>
        <dbReference type="ARBA" id="ARBA00023002"/>
    </source>
</evidence>
<comment type="caution">
    <text evidence="5">The sequence shown here is derived from an EMBL/GenBank/DDBJ whole genome shotgun (WGS) entry which is preliminary data.</text>
</comment>
<evidence type="ECO:0000256" key="1">
    <source>
        <dbReference type="ARBA" id="ARBA00006484"/>
    </source>
</evidence>
<reference evidence="5 6" key="1">
    <citation type="submission" date="2019-01" db="EMBL/GenBank/DDBJ databases">
        <title>Draft Genome Sequences of Helcococcus ovis Strains Isolated from the Uterus and Vagina of Dairy Cows with Metritis.</title>
        <authorList>
            <person name="Cunha F."/>
            <person name="Jeon S.J."/>
            <person name="Kutzer P."/>
            <person name="Galvao K.N."/>
        </authorList>
    </citation>
    <scope>NUCLEOTIDE SEQUENCE [LARGE SCALE GENOMIC DNA]</scope>
    <source>
        <strain evidence="5 6">KG-37</strain>
    </source>
</reference>
<dbReference type="PRINTS" id="PR00080">
    <property type="entry name" value="SDRFAMILY"/>
</dbReference>
<keyword evidence="6" id="KW-1185">Reference proteome</keyword>
<gene>
    <name evidence="5" type="ORF">EQF91_06485</name>
</gene>